<accession>A0A8S0XF49</accession>
<keyword evidence="3" id="KW-1185">Reference proteome</keyword>
<dbReference type="EMBL" id="CADCXN010000047">
    <property type="protein sequence ID" value="CAA9890274.1"/>
    <property type="molecule type" value="Genomic_DNA"/>
</dbReference>
<gene>
    <name evidence="2" type="ORF">METHB2_20105</name>
</gene>
<evidence type="ECO:0000313" key="3">
    <source>
        <dbReference type="Proteomes" id="UP000494216"/>
    </source>
</evidence>
<name>A0A8S0XF49_9GAMM</name>
<dbReference type="InterPro" id="IPR027417">
    <property type="entry name" value="P-loop_NTPase"/>
</dbReference>
<dbReference type="AlphaFoldDB" id="A0A8S0XF49"/>
<dbReference type="PANTHER" id="PTHR43883:SF1">
    <property type="entry name" value="GLUCONOKINASE"/>
    <property type="match status" value="1"/>
</dbReference>
<dbReference type="Gene3D" id="3.40.50.300">
    <property type="entry name" value="P-loop containing nucleotide triphosphate hydrolases"/>
    <property type="match status" value="1"/>
</dbReference>
<dbReference type="RefSeq" id="WP_174625226.1">
    <property type="nucleotide sequence ID" value="NZ_CADCXN010000047.1"/>
</dbReference>
<reference evidence="2 3" key="1">
    <citation type="submission" date="2020-02" db="EMBL/GenBank/DDBJ databases">
        <authorList>
            <person name="Hogendoorn C."/>
        </authorList>
    </citation>
    <scope>NUCLEOTIDE SEQUENCE [LARGE SCALE GENOMIC DNA]</scope>
    <source>
        <strain evidence="2">METHB21</strain>
    </source>
</reference>
<protein>
    <recommendedName>
        <fullName evidence="4">Aminoglycoside phosphotransferase</fullName>
    </recommendedName>
</protein>
<dbReference type="Proteomes" id="UP000494216">
    <property type="component" value="Unassembled WGS sequence"/>
</dbReference>
<dbReference type="InterPro" id="IPR011009">
    <property type="entry name" value="Kinase-like_dom_sf"/>
</dbReference>
<evidence type="ECO:0000313" key="2">
    <source>
        <dbReference type="EMBL" id="CAA9890274.1"/>
    </source>
</evidence>
<dbReference type="SUPFAM" id="SSF52540">
    <property type="entry name" value="P-loop containing nucleoside triphosphate hydrolases"/>
    <property type="match status" value="1"/>
</dbReference>
<dbReference type="PANTHER" id="PTHR43883">
    <property type="entry name" value="SLR0207 PROTEIN"/>
    <property type="match status" value="1"/>
</dbReference>
<dbReference type="Pfam" id="PF13671">
    <property type="entry name" value="AAA_33"/>
    <property type="match status" value="1"/>
</dbReference>
<dbReference type="SUPFAM" id="SSF56112">
    <property type="entry name" value="Protein kinase-like (PK-like)"/>
    <property type="match status" value="1"/>
</dbReference>
<proteinExistence type="predicted"/>
<evidence type="ECO:0000256" key="1">
    <source>
        <dbReference type="SAM" id="MobiDB-lite"/>
    </source>
</evidence>
<sequence>MSNTPTGNKALDSGITLIKALSETIAYAHEVASVRMVETHISWVLLTGEYAYKIKKPVNFGFLDFSSLEKRRFFCHEELRLNRRLAANLYLEVAPITGSPDHPKMDGAGEAIEYAVKMVQFPSGHLLSEYAERGTLGKNEIDQMAAIIADFHETIEKAATDSPYGNSKDIRHWFDENFDLIGPLLEHGSHKRQLDAIRLWGNDEWRNKKALMQQRKQQGKVRECHGDLHLSNMTVINGQITPFDCIEFNPLLRWIDVISEVAFVIVDLLYFGHEPHAWRFLNHYLQHTGDYAGLALLRYYLVYRALVRGKVALLHMAQHRNNAAVCKKALDEYSLFANLAERFTRESRAVLIITHGYSGSGKSAFASQLAEKTGALQIRSDIERKRLFGYRAQEATGSGIDSGLYTPEAGLQTYQRLAGLAKAVIEAGFTAIIDAAFLKLEQRALFRKLASDCGAPFFIIDFQASDEELLRRIKQRQQQQNDASEATSEVIRRQQQSGQPLSEEEHDYIITIDTESSNALKTLLDHFA</sequence>
<organism evidence="2 3">
    <name type="scientific">Candidatus Methylobacter favarea</name>
    <dbReference type="NCBI Taxonomy" id="2707345"/>
    <lineage>
        <taxon>Bacteria</taxon>
        <taxon>Pseudomonadati</taxon>
        <taxon>Pseudomonadota</taxon>
        <taxon>Gammaproteobacteria</taxon>
        <taxon>Methylococcales</taxon>
        <taxon>Methylococcaceae</taxon>
        <taxon>Methylobacter</taxon>
    </lineage>
</organism>
<dbReference type="InterPro" id="IPR052732">
    <property type="entry name" value="Cell-binding_unc_protein"/>
</dbReference>
<feature type="region of interest" description="Disordered" evidence="1">
    <location>
        <begin position="475"/>
        <end position="504"/>
    </location>
</feature>
<feature type="compositionally biased region" description="Polar residues" evidence="1">
    <location>
        <begin position="481"/>
        <end position="500"/>
    </location>
</feature>
<comment type="caution">
    <text evidence="2">The sequence shown here is derived from an EMBL/GenBank/DDBJ whole genome shotgun (WGS) entry which is preliminary data.</text>
</comment>
<evidence type="ECO:0008006" key="4">
    <source>
        <dbReference type="Google" id="ProtNLM"/>
    </source>
</evidence>